<keyword evidence="3 13" id="KW-1003">Cell membrane</keyword>
<organism evidence="16 17">
    <name type="scientific">Streptococcus phocae</name>
    <dbReference type="NCBI Taxonomy" id="119224"/>
    <lineage>
        <taxon>Bacteria</taxon>
        <taxon>Bacillati</taxon>
        <taxon>Bacillota</taxon>
        <taxon>Bacilli</taxon>
        <taxon>Lactobacillales</taxon>
        <taxon>Streptococcaceae</taxon>
        <taxon>Streptococcus</taxon>
    </lineage>
</organism>
<evidence type="ECO:0000259" key="15">
    <source>
        <dbReference type="PROSITE" id="PS50109"/>
    </source>
</evidence>
<comment type="catalytic activity">
    <reaction evidence="1 13">
        <text>ATP + protein L-histidine = ADP + protein N-phospho-L-histidine.</text>
        <dbReference type="EC" id="2.7.13.3"/>
    </reaction>
</comment>
<dbReference type="EMBL" id="LHQM01000012">
    <property type="protein sequence ID" value="KPJ22569.1"/>
    <property type="molecule type" value="Genomic_DNA"/>
</dbReference>
<gene>
    <name evidence="16" type="ORF">AKK44_04095</name>
</gene>
<evidence type="ECO:0000313" key="16">
    <source>
        <dbReference type="EMBL" id="KPJ22569.1"/>
    </source>
</evidence>
<evidence type="ECO:0000256" key="13">
    <source>
        <dbReference type="PIRNR" id="PIRNR037431"/>
    </source>
</evidence>
<dbReference type="Proteomes" id="UP000049578">
    <property type="component" value="Unassembled WGS sequence"/>
</dbReference>
<dbReference type="PROSITE" id="PS50109">
    <property type="entry name" value="HIS_KIN"/>
    <property type="match status" value="1"/>
</dbReference>
<dbReference type="RefSeq" id="WP_054278631.1">
    <property type="nucleotide sequence ID" value="NZ_LHQM01000012.1"/>
</dbReference>
<feature type="domain" description="Histidine kinase" evidence="15">
    <location>
        <begin position="135"/>
        <end position="329"/>
    </location>
</feature>
<dbReference type="CDD" id="cd16917">
    <property type="entry name" value="HATPase_UhpB-NarQ-NarX-like"/>
    <property type="match status" value="1"/>
</dbReference>
<dbReference type="InterPro" id="IPR011712">
    <property type="entry name" value="Sig_transdc_His_kin_sub3_dim/P"/>
</dbReference>
<keyword evidence="10 14" id="KW-1133">Transmembrane helix</keyword>
<evidence type="ECO:0000256" key="7">
    <source>
        <dbReference type="ARBA" id="ARBA00022741"/>
    </source>
</evidence>
<reference evidence="16 17" key="1">
    <citation type="submission" date="2015-08" db="EMBL/GenBank/DDBJ databases">
        <title>Genome sequence of Streptococcus phocae subsp. phocae ATCC 51973T isolated from liver specimen obtained from seal.</title>
        <authorList>
            <person name="Avendano-Herrera R."/>
        </authorList>
    </citation>
    <scope>NUCLEOTIDE SEQUENCE [LARGE SCALE GENOMIC DNA]</scope>
    <source>
        <strain evidence="16 17">ATCC 51973</strain>
    </source>
</reference>
<comment type="caution">
    <text evidence="16">The sequence shown here is derived from an EMBL/GenBank/DDBJ whole genome shotgun (WGS) entry which is preliminary data.</text>
</comment>
<keyword evidence="8 13" id="KW-0418">Kinase</keyword>
<dbReference type="GO" id="GO:0005524">
    <property type="term" value="F:ATP binding"/>
    <property type="evidence" value="ECO:0007669"/>
    <property type="project" value="UniProtKB-UniRule"/>
</dbReference>
<dbReference type="Gene3D" id="1.20.5.1930">
    <property type="match status" value="1"/>
</dbReference>
<evidence type="ECO:0000256" key="2">
    <source>
        <dbReference type="ARBA" id="ARBA00004651"/>
    </source>
</evidence>
<evidence type="ECO:0000256" key="11">
    <source>
        <dbReference type="ARBA" id="ARBA00023012"/>
    </source>
</evidence>
<keyword evidence="7 13" id="KW-0547">Nucleotide-binding</keyword>
<dbReference type="SUPFAM" id="SSF55874">
    <property type="entry name" value="ATPase domain of HSP90 chaperone/DNA topoisomerase II/histidine kinase"/>
    <property type="match status" value="1"/>
</dbReference>
<evidence type="ECO:0000256" key="1">
    <source>
        <dbReference type="ARBA" id="ARBA00000085"/>
    </source>
</evidence>
<sequence>MTKRHYVMVWLYSSITILSIVFVVMDNLGITIDYLLSNLWLLERLVFSVLLLIISVTLLLLLLWILLDDNSKRTVNQNLRRILNNQTISLEATSEINVNLTRLSEKMAHLTSNLQKKESAYILDSQKIVQQERKRIARDLHDTVSQELFASSMILSGVSMSMEHLDKEQLQTQLVTVEAMLQNAQNDLRILLLHLRPTELANRTLSEGLQMILKELTDKSDIEVVYKENIHTLPKAMEDNLFRIAQEFISNTLKHAKASRLEVYLNQTSTELQLKMIDNGIGFDMDQVRDLSYGLKNIEDRVADLAGTIALISQEGKGVSMDIRLPIVREKDNESHQSNTR</sequence>
<dbReference type="SMART" id="SM00387">
    <property type="entry name" value="HATPase_c"/>
    <property type="match status" value="1"/>
</dbReference>
<dbReference type="PANTHER" id="PTHR24421:SF37">
    <property type="entry name" value="SENSOR HISTIDINE KINASE NARS"/>
    <property type="match status" value="1"/>
</dbReference>
<dbReference type="Pfam" id="PF02518">
    <property type="entry name" value="HATPase_c"/>
    <property type="match status" value="1"/>
</dbReference>
<keyword evidence="4" id="KW-0597">Phosphoprotein</keyword>
<keyword evidence="5 13" id="KW-0808">Transferase</keyword>
<evidence type="ECO:0000256" key="12">
    <source>
        <dbReference type="ARBA" id="ARBA00023136"/>
    </source>
</evidence>
<name>A0A0P6SM64_9STRE</name>
<dbReference type="InterPro" id="IPR036890">
    <property type="entry name" value="HATPase_C_sf"/>
</dbReference>
<accession>A0A0P6SM64</accession>
<keyword evidence="12 13" id="KW-0472">Membrane</keyword>
<dbReference type="InterPro" id="IPR005467">
    <property type="entry name" value="His_kinase_dom"/>
</dbReference>
<dbReference type="Pfam" id="PF07730">
    <property type="entry name" value="HisKA_3"/>
    <property type="match status" value="1"/>
</dbReference>
<dbReference type="EC" id="2.7.13.3" evidence="13"/>
<dbReference type="GO" id="GO:0005886">
    <property type="term" value="C:plasma membrane"/>
    <property type="evidence" value="ECO:0007669"/>
    <property type="project" value="UniProtKB-SubCell"/>
</dbReference>
<dbReference type="InterPro" id="IPR017202">
    <property type="entry name" value="LiaS/VraS"/>
</dbReference>
<evidence type="ECO:0000256" key="9">
    <source>
        <dbReference type="ARBA" id="ARBA00022840"/>
    </source>
</evidence>
<dbReference type="PATRIC" id="fig|119224.3.peg.350"/>
<feature type="transmembrane region" description="Helical" evidence="14">
    <location>
        <begin position="45"/>
        <end position="67"/>
    </location>
</feature>
<dbReference type="AlphaFoldDB" id="A0A0P6SM64"/>
<evidence type="ECO:0000256" key="3">
    <source>
        <dbReference type="ARBA" id="ARBA00022475"/>
    </source>
</evidence>
<evidence type="ECO:0000256" key="10">
    <source>
        <dbReference type="ARBA" id="ARBA00022989"/>
    </source>
</evidence>
<proteinExistence type="predicted"/>
<dbReference type="InterPro" id="IPR050482">
    <property type="entry name" value="Sensor_HK_TwoCompSys"/>
</dbReference>
<keyword evidence="11 13" id="KW-0902">Two-component regulatory system</keyword>
<dbReference type="InterPro" id="IPR003594">
    <property type="entry name" value="HATPase_dom"/>
</dbReference>
<evidence type="ECO:0000313" key="17">
    <source>
        <dbReference type="Proteomes" id="UP000049578"/>
    </source>
</evidence>
<evidence type="ECO:0000256" key="8">
    <source>
        <dbReference type="ARBA" id="ARBA00022777"/>
    </source>
</evidence>
<feature type="transmembrane region" description="Helical" evidence="14">
    <location>
        <begin position="7"/>
        <end position="25"/>
    </location>
</feature>
<evidence type="ECO:0000256" key="4">
    <source>
        <dbReference type="ARBA" id="ARBA00022553"/>
    </source>
</evidence>
<dbReference type="PANTHER" id="PTHR24421">
    <property type="entry name" value="NITRATE/NITRITE SENSOR PROTEIN NARX-RELATED"/>
    <property type="match status" value="1"/>
</dbReference>
<dbReference type="Gene3D" id="3.30.565.10">
    <property type="entry name" value="Histidine kinase-like ATPase, C-terminal domain"/>
    <property type="match status" value="1"/>
</dbReference>
<comment type="subcellular location">
    <subcellularLocation>
        <location evidence="2 13">Cell membrane</location>
        <topology evidence="2 13">Multi-pass membrane protein</topology>
    </subcellularLocation>
</comment>
<keyword evidence="6 14" id="KW-0812">Transmembrane</keyword>
<keyword evidence="9 13" id="KW-0067">ATP-binding</keyword>
<keyword evidence="17" id="KW-1185">Reference proteome</keyword>
<dbReference type="PIRSF" id="PIRSF037431">
    <property type="entry name" value="STHK_LiaS"/>
    <property type="match status" value="1"/>
</dbReference>
<dbReference type="GO" id="GO:0046983">
    <property type="term" value="F:protein dimerization activity"/>
    <property type="evidence" value="ECO:0007669"/>
    <property type="project" value="InterPro"/>
</dbReference>
<evidence type="ECO:0000256" key="14">
    <source>
        <dbReference type="SAM" id="Phobius"/>
    </source>
</evidence>
<protein>
    <recommendedName>
        <fullName evidence="13">Sensor histidine kinase</fullName>
        <ecNumber evidence="13">2.7.13.3</ecNumber>
    </recommendedName>
</protein>
<evidence type="ECO:0000256" key="5">
    <source>
        <dbReference type="ARBA" id="ARBA00022679"/>
    </source>
</evidence>
<dbReference type="STRING" id="119224.AKK44_04095"/>
<evidence type="ECO:0000256" key="6">
    <source>
        <dbReference type="ARBA" id="ARBA00022692"/>
    </source>
</evidence>
<dbReference type="GO" id="GO:0000155">
    <property type="term" value="F:phosphorelay sensor kinase activity"/>
    <property type="evidence" value="ECO:0007669"/>
    <property type="project" value="UniProtKB-UniRule"/>
</dbReference>